<dbReference type="InterPro" id="IPR027417">
    <property type="entry name" value="P-loop_NTPase"/>
</dbReference>
<evidence type="ECO:0000313" key="12">
    <source>
        <dbReference type="Proteomes" id="UP000310818"/>
    </source>
</evidence>
<reference evidence="7 11" key="2">
    <citation type="submission" date="2018-06" db="EMBL/GenBank/DDBJ databases">
        <authorList>
            <consortium name="Pathogen Informatics"/>
            <person name="Doyle S."/>
        </authorList>
    </citation>
    <scope>NUCLEOTIDE SEQUENCE [LARGE SCALE GENOMIC DNA]</scope>
    <source>
        <strain evidence="7 11">NCTC13734</strain>
    </source>
</reference>
<dbReference type="Proteomes" id="UP000310818">
    <property type="component" value="Unassembled WGS sequence"/>
</dbReference>
<keyword evidence="3" id="KW-0547">Nucleotide-binding</keyword>
<evidence type="ECO:0000313" key="11">
    <source>
        <dbReference type="Proteomes" id="UP000254854"/>
    </source>
</evidence>
<evidence type="ECO:0000313" key="9">
    <source>
        <dbReference type="EMBL" id="VOG88421.1"/>
    </source>
</evidence>
<dbReference type="Proteomes" id="UP000254854">
    <property type="component" value="Unassembled WGS sequence"/>
</dbReference>
<dbReference type="AlphaFoldDB" id="A0A0E8TE32"/>
<evidence type="ECO:0000256" key="1">
    <source>
        <dbReference type="ARBA" id="ARBA00005417"/>
    </source>
</evidence>
<dbReference type="SUPFAM" id="SSF52540">
    <property type="entry name" value="P-loop containing nucleoside triphosphate hydrolases"/>
    <property type="match status" value="1"/>
</dbReference>
<evidence type="ECO:0000313" key="7">
    <source>
        <dbReference type="EMBL" id="SUN90485.1"/>
    </source>
</evidence>
<evidence type="ECO:0000313" key="10">
    <source>
        <dbReference type="Proteomes" id="UP000214939"/>
    </source>
</evidence>
<evidence type="ECO:0000256" key="3">
    <source>
        <dbReference type="ARBA" id="ARBA00022741"/>
    </source>
</evidence>
<dbReference type="InterPro" id="IPR017871">
    <property type="entry name" value="ABC_transporter-like_CS"/>
</dbReference>
<sequence length="256" mass="28793">MLYLWGKERVKKLSVKNLKKQYGSYEAVKGISFELGEGECLGILGINGAGKTSTLKMIYSLTSISSGEIDILGQNIETNRRKSKSCLGIVGQEDMLDMTLNVYDNLFAHGLCYGISSVELRKRIDSLLDFVQLSKHAQKMVNQLSGGMRRRLVLARALINRPDIIILDEPTVGLDIQSRNIIWDKLLELKELGVSIIITSHYMNEIEYLTDRVLMLHQGTIKEEGTVEDLLIKYDADNLETLFLGLTGTEKEDLHV</sequence>
<dbReference type="InterPro" id="IPR050763">
    <property type="entry name" value="ABC_transporter_ATP-binding"/>
</dbReference>
<dbReference type="SMART" id="SM00382">
    <property type="entry name" value="AAA"/>
    <property type="match status" value="1"/>
</dbReference>
<accession>A0A0E8TE32</accession>
<dbReference type="Gene3D" id="3.40.50.300">
    <property type="entry name" value="P-loop containing nucleotide triphosphate hydrolases"/>
    <property type="match status" value="1"/>
</dbReference>
<reference evidence="12 13" key="3">
    <citation type="submission" date="2019-04" db="EMBL/GenBank/DDBJ databases">
        <authorList>
            <consortium name="Pathogen Informatics"/>
        </authorList>
    </citation>
    <scope>NUCLEOTIDE SEQUENCE [LARGE SCALE GENOMIC DNA]</scope>
    <source>
        <strain evidence="8 12">GPSC211</strain>
        <strain evidence="9 13">GPSC47</strain>
    </source>
</reference>
<evidence type="ECO:0000313" key="8">
    <source>
        <dbReference type="EMBL" id="VNG99095.1"/>
    </source>
</evidence>
<dbReference type="EMBL" id="CAAULE010000029">
    <property type="protein sequence ID" value="VOG88421.1"/>
    <property type="molecule type" value="Genomic_DNA"/>
</dbReference>
<proteinExistence type="inferred from homology"/>
<dbReference type="EC" id="3.6.3.-" evidence="8"/>
<comment type="caution">
    <text evidence="8">The sequence shown here is derived from an EMBL/GenBank/DDBJ whole genome shotgun (WGS) entry which is preliminary data.</text>
</comment>
<dbReference type="GO" id="GO:0016887">
    <property type="term" value="F:ATP hydrolysis activity"/>
    <property type="evidence" value="ECO:0007669"/>
    <property type="project" value="InterPro"/>
</dbReference>
<dbReference type="PANTHER" id="PTHR42711">
    <property type="entry name" value="ABC TRANSPORTER ATP-BINDING PROTEIN"/>
    <property type="match status" value="1"/>
</dbReference>
<organism evidence="8 12">
    <name type="scientific">Streptococcus pneumoniae</name>
    <dbReference type="NCBI Taxonomy" id="1313"/>
    <lineage>
        <taxon>Bacteria</taxon>
        <taxon>Bacillati</taxon>
        <taxon>Bacillota</taxon>
        <taxon>Bacilli</taxon>
        <taxon>Lactobacillales</taxon>
        <taxon>Streptococcaceae</taxon>
        <taxon>Streptococcus</taxon>
    </lineage>
</organism>
<dbReference type="InterPro" id="IPR003593">
    <property type="entry name" value="AAA+_ATPase"/>
</dbReference>
<dbReference type="Proteomes" id="UP000312530">
    <property type="component" value="Unassembled WGS sequence"/>
</dbReference>
<dbReference type="PROSITE" id="PS00211">
    <property type="entry name" value="ABC_TRANSPORTER_1"/>
    <property type="match status" value="1"/>
</dbReference>
<gene>
    <name evidence="8" type="primary">drrA_2</name>
    <name evidence="6" type="ORF">A5N45_08580</name>
    <name evidence="7" type="ORF">NCTC13734_01898</name>
    <name evidence="9" type="ORF">SAMEA2696453_02143</name>
    <name evidence="8" type="ORF">SAMEA3353485_00562</name>
</gene>
<dbReference type="InterPro" id="IPR003439">
    <property type="entry name" value="ABC_transporter-like_ATP-bd"/>
</dbReference>
<evidence type="ECO:0000256" key="4">
    <source>
        <dbReference type="ARBA" id="ARBA00022840"/>
    </source>
</evidence>
<evidence type="ECO:0000259" key="5">
    <source>
        <dbReference type="PROSITE" id="PS50893"/>
    </source>
</evidence>
<keyword evidence="4 6" id="KW-0067">ATP-binding</keyword>
<reference evidence="6 10" key="1">
    <citation type="submission" date="2017-07" db="EMBL/GenBank/DDBJ databases">
        <title>Invasive disease caused simultaneously by more than one serotype of Streptococcus pneumoniae, South Africa.</title>
        <authorList>
            <person name="Ndlangisa K."/>
            <person name="Du Plessis M."/>
            <person name="Von Gottberg A."/>
        </authorList>
    </citation>
    <scope>NUCLEOTIDE SEQUENCE [LARGE SCALE GENOMIC DNA]</scope>
    <source>
        <strain evidence="6 10">8227-15B</strain>
    </source>
</reference>
<evidence type="ECO:0000313" key="13">
    <source>
        <dbReference type="Proteomes" id="UP000312530"/>
    </source>
</evidence>
<keyword evidence="8" id="KW-0378">Hydrolase</keyword>
<comment type="similarity">
    <text evidence="1">Belongs to the ABC transporter superfamily.</text>
</comment>
<keyword evidence="2" id="KW-0813">Transport</keyword>
<dbReference type="EMBL" id="UHFW01000006">
    <property type="protein sequence ID" value="SUN90485.1"/>
    <property type="molecule type" value="Genomic_DNA"/>
</dbReference>
<dbReference type="Pfam" id="PF00005">
    <property type="entry name" value="ABC_tran"/>
    <property type="match status" value="1"/>
</dbReference>
<dbReference type="EMBL" id="CAASRX010000005">
    <property type="protein sequence ID" value="VNG99095.1"/>
    <property type="molecule type" value="Genomic_DNA"/>
</dbReference>
<feature type="domain" description="ABC transporter" evidence="5">
    <location>
        <begin position="13"/>
        <end position="243"/>
    </location>
</feature>
<dbReference type="PROSITE" id="PS50893">
    <property type="entry name" value="ABC_TRANSPORTER_2"/>
    <property type="match status" value="1"/>
</dbReference>
<evidence type="ECO:0000256" key="2">
    <source>
        <dbReference type="ARBA" id="ARBA00022448"/>
    </source>
</evidence>
<evidence type="ECO:0000313" key="6">
    <source>
        <dbReference type="EMBL" id="OYL27105.1"/>
    </source>
</evidence>
<protein>
    <submittedName>
        <fullName evidence="6">ABC transporter ATP-binding protein</fullName>
    </submittedName>
    <submittedName>
        <fullName evidence="8">Multidrug ABC transporter ATPase</fullName>
        <ecNumber evidence="8">3.6.3.-</ecNumber>
    </submittedName>
</protein>
<name>A0A0E8TE32_STREE</name>
<dbReference type="RefSeq" id="WP_000966495.1">
    <property type="nucleotide sequence ID" value="NZ_AP017971.1"/>
</dbReference>
<dbReference type="PANTHER" id="PTHR42711:SF5">
    <property type="entry name" value="ABC TRANSPORTER ATP-BINDING PROTEIN NATA"/>
    <property type="match status" value="1"/>
</dbReference>
<dbReference type="GO" id="GO:0005524">
    <property type="term" value="F:ATP binding"/>
    <property type="evidence" value="ECO:0007669"/>
    <property type="project" value="UniProtKB-KW"/>
</dbReference>
<dbReference type="EMBL" id="NNBW01000134">
    <property type="protein sequence ID" value="OYL27105.1"/>
    <property type="molecule type" value="Genomic_DNA"/>
</dbReference>
<dbReference type="Proteomes" id="UP000214939">
    <property type="component" value="Unassembled WGS sequence"/>
</dbReference>